<reference evidence="1 2" key="1">
    <citation type="journal article" date="2023" name="Nucleic Acids Res.">
        <title>The hologenome of Daphnia magna reveals possible DNA methylation and microbiome-mediated evolution of the host genome.</title>
        <authorList>
            <person name="Chaturvedi A."/>
            <person name="Li X."/>
            <person name="Dhandapani V."/>
            <person name="Marshall H."/>
            <person name="Kissane S."/>
            <person name="Cuenca-Cambronero M."/>
            <person name="Asole G."/>
            <person name="Calvet F."/>
            <person name="Ruiz-Romero M."/>
            <person name="Marangio P."/>
            <person name="Guigo R."/>
            <person name="Rago D."/>
            <person name="Mirbahai L."/>
            <person name="Eastwood N."/>
            <person name="Colbourne J.K."/>
            <person name="Zhou J."/>
            <person name="Mallon E."/>
            <person name="Orsini L."/>
        </authorList>
    </citation>
    <scope>NUCLEOTIDE SEQUENCE [LARGE SCALE GENOMIC DNA]</scope>
    <source>
        <strain evidence="1">LRV0_1</strain>
    </source>
</reference>
<comment type="caution">
    <text evidence="1">The sequence shown here is derived from an EMBL/GenBank/DDBJ whole genome shotgun (WGS) entry which is preliminary data.</text>
</comment>
<gene>
    <name evidence="1" type="ORF">OUZ56_008942</name>
</gene>
<protein>
    <submittedName>
        <fullName evidence="1">Uncharacterized protein</fullName>
    </submittedName>
</protein>
<dbReference type="Proteomes" id="UP001234178">
    <property type="component" value="Unassembled WGS sequence"/>
</dbReference>
<keyword evidence="2" id="KW-1185">Reference proteome</keyword>
<name>A0ABR0AEJ0_9CRUS</name>
<proteinExistence type="predicted"/>
<organism evidence="1 2">
    <name type="scientific">Daphnia magna</name>
    <dbReference type="NCBI Taxonomy" id="35525"/>
    <lineage>
        <taxon>Eukaryota</taxon>
        <taxon>Metazoa</taxon>
        <taxon>Ecdysozoa</taxon>
        <taxon>Arthropoda</taxon>
        <taxon>Crustacea</taxon>
        <taxon>Branchiopoda</taxon>
        <taxon>Diplostraca</taxon>
        <taxon>Cladocera</taxon>
        <taxon>Anomopoda</taxon>
        <taxon>Daphniidae</taxon>
        <taxon>Daphnia</taxon>
    </lineage>
</organism>
<evidence type="ECO:0000313" key="1">
    <source>
        <dbReference type="EMBL" id="KAK4023537.1"/>
    </source>
</evidence>
<evidence type="ECO:0000313" key="2">
    <source>
        <dbReference type="Proteomes" id="UP001234178"/>
    </source>
</evidence>
<accession>A0ABR0AEJ0</accession>
<dbReference type="EMBL" id="JAOYFB010000037">
    <property type="protein sequence ID" value="KAK4023537.1"/>
    <property type="molecule type" value="Genomic_DNA"/>
</dbReference>
<sequence length="112" mass="12927">MLMKKKKGRGLFVGSDGFPAAQAPNGVHLLISLIQQTLSGNSTRRRRSATQPPFAWRFCGDMKRDETTRMHKRKWEENERDEERKKCCNGARDASPLTIENLLKYSDFMHSK</sequence>